<dbReference type="GO" id="GO:0042884">
    <property type="term" value="P:microcin transport"/>
    <property type="evidence" value="ECO:0007669"/>
    <property type="project" value="TreeGrafter"/>
</dbReference>
<keyword evidence="9" id="KW-1185">Reference proteome</keyword>
<dbReference type="CDD" id="cd08497">
    <property type="entry name" value="MbnE-like"/>
    <property type="match status" value="1"/>
</dbReference>
<gene>
    <name evidence="7" type="ORF">GGQ86_001802</name>
    <name evidence="6" type="ORF">XFLAVUS301_12870</name>
</gene>
<dbReference type="Proteomes" id="UP001144397">
    <property type="component" value="Unassembled WGS sequence"/>
</dbReference>
<dbReference type="GeneID" id="95762081"/>
<sequence length="633" mass="71058">MSLTRRTLLASSCALLVPALARAQGAPAAPPSAAESAAGEGGTSAAAVERHGISFFGDLRYPANFTHFDYVNPDAPKGGPFSQLGRATYYNQSLTTFDTLNPYNQRGNGAQGIELIYDTLMTAAGDEKSAMYGRLASSVVIADEGLTYRFKLRREARFHDGTPLTSADVVATFEAFKAEGYETIRMALRDVTSFEADGPNEVVFRFKPGRARDVPLTVAGLPIFSKAFLAKHPFGQSSLEVPMGSGPYRIGRFEQGRYIEYNRVPTYWGRDLPVMKGRFNFDQVRYEYFRDRVAGLEGFKAKAYLFREEFTAREWATGYDFPAVREGRVKVETLPDESFSGVQGWFFNTRRPKFFDRRVREALGLLFDFDWTRKNLMYDSYTRTVSFFQNSEMMAQGLPSPAELKLLDPFRDRLPEEVFGEPYVPPQSDGSGEDRNLRRLALNLLKEAGYTVQQGRLVDAKGEAFTMEFLDSDGSMERHTARFIGHLKKVGIEASFRIVDPAQFQQRLQNFDFDLVVRRYSFAPYPGDELRAYFSTEAARTRGSYNVAGIADPAVDGLINDALAAADAAALVTACRALDRVLRAGRYWIPQWYSGQNRIAYWNQFAHPATKPRYELGVLDTWWSTGLEPVRGG</sequence>
<dbReference type="InterPro" id="IPR039424">
    <property type="entry name" value="SBP_5"/>
</dbReference>
<feature type="chain" id="PRO_5040917579" evidence="4">
    <location>
        <begin position="24"/>
        <end position="633"/>
    </location>
</feature>
<evidence type="ECO:0000256" key="3">
    <source>
        <dbReference type="ARBA" id="ARBA00022729"/>
    </source>
</evidence>
<evidence type="ECO:0000259" key="5">
    <source>
        <dbReference type="Pfam" id="PF00496"/>
    </source>
</evidence>
<dbReference type="InterPro" id="IPR030678">
    <property type="entry name" value="Peptide/Ni-bd"/>
</dbReference>
<evidence type="ECO:0000256" key="4">
    <source>
        <dbReference type="SAM" id="SignalP"/>
    </source>
</evidence>
<reference evidence="6" key="1">
    <citation type="submission" date="2022-12" db="EMBL/GenBank/DDBJ databases">
        <title>Reference genome sequencing for broad-spectrum identification of bacterial and archaeal isolates by mass spectrometry.</title>
        <authorList>
            <person name="Sekiguchi Y."/>
            <person name="Tourlousse D.M."/>
        </authorList>
    </citation>
    <scope>NUCLEOTIDE SEQUENCE</scope>
    <source>
        <strain evidence="6">301</strain>
    </source>
</reference>
<comment type="caution">
    <text evidence="6">The sequence shown here is derived from an EMBL/GenBank/DDBJ whole genome shotgun (WGS) entry which is preliminary data.</text>
</comment>
<proteinExistence type="inferred from homology"/>
<accession>A0A9W6CFU3</accession>
<name>A0A9W6CFU3_XANFL</name>
<evidence type="ECO:0000313" key="9">
    <source>
        <dbReference type="Proteomes" id="UP001245370"/>
    </source>
</evidence>
<protein>
    <submittedName>
        <fullName evidence="6">ABC transporter substrate-binding protein</fullName>
    </submittedName>
    <submittedName>
        <fullName evidence="7">Microcin C transport system substrate-binding protein</fullName>
    </submittedName>
</protein>
<reference evidence="7 9" key="2">
    <citation type="submission" date="2023-07" db="EMBL/GenBank/DDBJ databases">
        <title>Genomic Encyclopedia of Type Strains, Phase IV (KMG-IV): sequencing the most valuable type-strain genomes for metagenomic binning, comparative biology and taxonomic classification.</title>
        <authorList>
            <person name="Goeker M."/>
        </authorList>
    </citation>
    <scope>NUCLEOTIDE SEQUENCE [LARGE SCALE GENOMIC DNA]</scope>
    <source>
        <strain evidence="7 9">DSM 338</strain>
    </source>
</reference>
<dbReference type="RefSeq" id="WP_281806261.1">
    <property type="nucleotide sequence ID" value="NZ_BSDO01000001.1"/>
</dbReference>
<dbReference type="GO" id="GO:0015833">
    <property type="term" value="P:peptide transport"/>
    <property type="evidence" value="ECO:0007669"/>
    <property type="project" value="TreeGrafter"/>
</dbReference>
<evidence type="ECO:0000313" key="6">
    <source>
        <dbReference type="EMBL" id="GLI21613.1"/>
    </source>
</evidence>
<dbReference type="PANTHER" id="PTHR30290">
    <property type="entry name" value="PERIPLASMIC BINDING COMPONENT OF ABC TRANSPORTER"/>
    <property type="match status" value="1"/>
</dbReference>
<dbReference type="GO" id="GO:0043190">
    <property type="term" value="C:ATP-binding cassette (ABC) transporter complex"/>
    <property type="evidence" value="ECO:0007669"/>
    <property type="project" value="InterPro"/>
</dbReference>
<dbReference type="GO" id="GO:0030288">
    <property type="term" value="C:outer membrane-bounded periplasmic space"/>
    <property type="evidence" value="ECO:0007669"/>
    <property type="project" value="TreeGrafter"/>
</dbReference>
<evidence type="ECO:0000256" key="1">
    <source>
        <dbReference type="ARBA" id="ARBA00004418"/>
    </source>
</evidence>
<dbReference type="PROSITE" id="PS51318">
    <property type="entry name" value="TAT"/>
    <property type="match status" value="1"/>
</dbReference>
<keyword evidence="3 4" id="KW-0732">Signal</keyword>
<dbReference type="Gene3D" id="3.10.105.10">
    <property type="entry name" value="Dipeptide-binding Protein, Domain 3"/>
    <property type="match status" value="1"/>
</dbReference>
<dbReference type="SUPFAM" id="SSF53850">
    <property type="entry name" value="Periplasmic binding protein-like II"/>
    <property type="match status" value="1"/>
</dbReference>
<dbReference type="EMBL" id="BSDO01000001">
    <property type="protein sequence ID" value="GLI21613.1"/>
    <property type="molecule type" value="Genomic_DNA"/>
</dbReference>
<dbReference type="PIRSF" id="PIRSF002741">
    <property type="entry name" value="MppA"/>
    <property type="match status" value="1"/>
</dbReference>
<feature type="signal peptide" evidence="4">
    <location>
        <begin position="1"/>
        <end position="23"/>
    </location>
</feature>
<evidence type="ECO:0000313" key="8">
    <source>
        <dbReference type="Proteomes" id="UP001144397"/>
    </source>
</evidence>
<evidence type="ECO:0000256" key="2">
    <source>
        <dbReference type="ARBA" id="ARBA00005695"/>
    </source>
</evidence>
<dbReference type="EMBL" id="JAVDPY010000002">
    <property type="protein sequence ID" value="MDR6333338.1"/>
    <property type="molecule type" value="Genomic_DNA"/>
</dbReference>
<dbReference type="Proteomes" id="UP001245370">
    <property type="component" value="Unassembled WGS sequence"/>
</dbReference>
<feature type="domain" description="Solute-binding protein family 5" evidence="5">
    <location>
        <begin position="132"/>
        <end position="537"/>
    </location>
</feature>
<dbReference type="InterPro" id="IPR000914">
    <property type="entry name" value="SBP_5_dom"/>
</dbReference>
<dbReference type="AlphaFoldDB" id="A0A9W6CFU3"/>
<dbReference type="Gene3D" id="3.40.190.10">
    <property type="entry name" value="Periplasmic binding protein-like II"/>
    <property type="match status" value="1"/>
</dbReference>
<comment type="subcellular location">
    <subcellularLocation>
        <location evidence="1">Periplasm</location>
    </subcellularLocation>
</comment>
<dbReference type="InterPro" id="IPR006311">
    <property type="entry name" value="TAT_signal"/>
</dbReference>
<organism evidence="6 8">
    <name type="scientific">Xanthobacter flavus</name>
    <dbReference type="NCBI Taxonomy" id="281"/>
    <lineage>
        <taxon>Bacteria</taxon>
        <taxon>Pseudomonadati</taxon>
        <taxon>Pseudomonadota</taxon>
        <taxon>Alphaproteobacteria</taxon>
        <taxon>Hyphomicrobiales</taxon>
        <taxon>Xanthobacteraceae</taxon>
        <taxon>Xanthobacter</taxon>
    </lineage>
</organism>
<evidence type="ECO:0000313" key="7">
    <source>
        <dbReference type="EMBL" id="MDR6333338.1"/>
    </source>
</evidence>
<dbReference type="Pfam" id="PF00496">
    <property type="entry name" value="SBP_bac_5"/>
    <property type="match status" value="1"/>
</dbReference>
<dbReference type="GO" id="GO:1904680">
    <property type="term" value="F:peptide transmembrane transporter activity"/>
    <property type="evidence" value="ECO:0007669"/>
    <property type="project" value="TreeGrafter"/>
</dbReference>
<dbReference type="PANTHER" id="PTHR30290:SF64">
    <property type="entry name" value="ABC TRANSPORTER PERIPLASMIC BINDING PROTEIN"/>
    <property type="match status" value="1"/>
</dbReference>
<comment type="similarity">
    <text evidence="2">Belongs to the bacterial solute-binding protein 5 family.</text>
</comment>